<evidence type="ECO:0000256" key="1">
    <source>
        <dbReference type="ARBA" id="ARBA00004141"/>
    </source>
</evidence>
<evidence type="ECO:0000313" key="7">
    <source>
        <dbReference type="EMBL" id="MDR7292904.1"/>
    </source>
</evidence>
<dbReference type="Gene3D" id="1.20.1740.10">
    <property type="entry name" value="Amino acid/polyamine transporter I"/>
    <property type="match status" value="1"/>
</dbReference>
<reference evidence="7" key="1">
    <citation type="submission" date="2023-07" db="EMBL/GenBank/DDBJ databases">
        <title>Sequencing the genomes of 1000 actinobacteria strains.</title>
        <authorList>
            <person name="Klenk H.-P."/>
        </authorList>
    </citation>
    <scope>NUCLEOTIDE SEQUENCE</scope>
    <source>
        <strain evidence="7">DSM 13068</strain>
    </source>
</reference>
<evidence type="ECO:0000313" key="8">
    <source>
        <dbReference type="Proteomes" id="UP001180715"/>
    </source>
</evidence>
<evidence type="ECO:0000256" key="2">
    <source>
        <dbReference type="ARBA" id="ARBA00022692"/>
    </source>
</evidence>
<evidence type="ECO:0000259" key="6">
    <source>
        <dbReference type="Pfam" id="PF00324"/>
    </source>
</evidence>
<dbReference type="PIRSF" id="PIRSF006060">
    <property type="entry name" value="AA_transporter"/>
    <property type="match status" value="1"/>
</dbReference>
<evidence type="ECO:0000256" key="5">
    <source>
        <dbReference type="SAM" id="Phobius"/>
    </source>
</evidence>
<evidence type="ECO:0000256" key="4">
    <source>
        <dbReference type="ARBA" id="ARBA00023136"/>
    </source>
</evidence>
<feature type="transmembrane region" description="Helical" evidence="5">
    <location>
        <begin position="188"/>
        <end position="208"/>
    </location>
</feature>
<keyword evidence="2 5" id="KW-0812">Transmembrane</keyword>
<feature type="domain" description="Amino acid permease/ SLC12A" evidence="6">
    <location>
        <begin position="60"/>
        <end position="492"/>
    </location>
</feature>
<evidence type="ECO:0000256" key="3">
    <source>
        <dbReference type="ARBA" id="ARBA00022989"/>
    </source>
</evidence>
<feature type="transmembrane region" description="Helical" evidence="5">
    <location>
        <begin position="224"/>
        <end position="243"/>
    </location>
</feature>
<organism evidence="7 8">
    <name type="scientific">Pseudoglutamicibacter albus</name>
    <dbReference type="NCBI Taxonomy" id="98671"/>
    <lineage>
        <taxon>Bacteria</taxon>
        <taxon>Bacillati</taxon>
        <taxon>Actinomycetota</taxon>
        <taxon>Actinomycetes</taxon>
        <taxon>Micrococcales</taxon>
        <taxon>Micrococcaceae</taxon>
        <taxon>Pseudoglutamicibacter</taxon>
    </lineage>
</organism>
<feature type="transmembrane region" description="Helical" evidence="5">
    <location>
        <begin position="476"/>
        <end position="496"/>
    </location>
</feature>
<dbReference type="InterPro" id="IPR050367">
    <property type="entry name" value="APC_superfamily"/>
</dbReference>
<dbReference type="PANTHER" id="PTHR42770:SF16">
    <property type="entry name" value="AMINO ACID PERMEASE"/>
    <property type="match status" value="1"/>
</dbReference>
<keyword evidence="8" id="KW-1185">Reference proteome</keyword>
<feature type="transmembrane region" description="Helical" evidence="5">
    <location>
        <begin position="46"/>
        <end position="66"/>
    </location>
</feature>
<dbReference type="Proteomes" id="UP001180715">
    <property type="component" value="Unassembled WGS sequence"/>
</dbReference>
<keyword evidence="4 5" id="KW-0472">Membrane</keyword>
<sequence length="523" mass="54794">MTAETTGSAKTPHVIEPGSLDTSISRQLNSDEPNGQPPASKRIGTVSLALMIIAASAPLTVLAGGVSSNYAVTGLLGVPLSFLILGVVLALFAVGYAALSARVRTAGAFYAYVARGLGRVTGVSAAWVALLAYNAMQVGIYGMFGFASADTFNALFSIDVPWWVYALAGWVIVGILGVNSVDLSAKVLGILVVIEFIIVIIYDIFAVVDAPAGLSADGFQFGDFFAPGVGAVLAFSMAAFMGFESGSVYVEEVKDPENTVRRATFGAVIAVAIFYAISAWAMIMALAPENTVAEAGEQGPGVVFSLLGAHVPNFLVVFAQVMFVTSLIAALISFHNVVARYLRTLAREGAMPKFLAISLGRGQAPALGSICQSSIALAVLIVFAVVGSGSEDPVMFPVLTLFTWLTNLGSFGLIALMAVTSFAAMAYLGTNARDLSMWTRFVAPLLAGLSLSGIVVLIITNFSFLVGISETSPLNWILPGLVVLAALFGGIWAAWLRSAHPERYLKLGGGEAAEFEWRTSTQE</sequence>
<dbReference type="EMBL" id="JAVDXX010000001">
    <property type="protein sequence ID" value="MDR7292904.1"/>
    <property type="molecule type" value="Genomic_DNA"/>
</dbReference>
<accession>A0ABU1YX20</accession>
<dbReference type="InterPro" id="IPR004841">
    <property type="entry name" value="AA-permease/SLC12A_dom"/>
</dbReference>
<keyword evidence="3 5" id="KW-1133">Transmembrane helix</keyword>
<dbReference type="PANTHER" id="PTHR42770">
    <property type="entry name" value="AMINO ACID TRANSPORTER-RELATED"/>
    <property type="match status" value="1"/>
</dbReference>
<feature type="transmembrane region" description="Helical" evidence="5">
    <location>
        <begin position="408"/>
        <end position="429"/>
    </location>
</feature>
<dbReference type="RefSeq" id="WP_083289514.1">
    <property type="nucleotide sequence ID" value="NZ_JAVDXX010000001.1"/>
</dbReference>
<dbReference type="Pfam" id="PF00324">
    <property type="entry name" value="AA_permease"/>
    <property type="match status" value="1"/>
</dbReference>
<feature type="transmembrane region" description="Helical" evidence="5">
    <location>
        <begin position="441"/>
        <end position="464"/>
    </location>
</feature>
<feature type="transmembrane region" description="Helical" evidence="5">
    <location>
        <begin position="314"/>
        <end position="343"/>
    </location>
</feature>
<feature type="transmembrane region" description="Helical" evidence="5">
    <location>
        <begin position="264"/>
        <end position="287"/>
    </location>
</feature>
<gene>
    <name evidence="7" type="ORF">J2S67_000172</name>
</gene>
<protein>
    <submittedName>
        <fullName evidence="7">Amino acid transporter</fullName>
    </submittedName>
</protein>
<feature type="transmembrane region" description="Helical" evidence="5">
    <location>
        <begin position="162"/>
        <end position="181"/>
    </location>
</feature>
<feature type="transmembrane region" description="Helical" evidence="5">
    <location>
        <begin position="120"/>
        <end position="142"/>
    </location>
</feature>
<comment type="caution">
    <text evidence="7">The sequence shown here is derived from an EMBL/GenBank/DDBJ whole genome shotgun (WGS) entry which is preliminary data.</text>
</comment>
<feature type="transmembrane region" description="Helical" evidence="5">
    <location>
        <begin position="364"/>
        <end position="388"/>
    </location>
</feature>
<comment type="subcellular location">
    <subcellularLocation>
        <location evidence="1">Membrane</location>
        <topology evidence="1">Multi-pass membrane protein</topology>
    </subcellularLocation>
</comment>
<name>A0ABU1YX20_9MICC</name>
<feature type="transmembrane region" description="Helical" evidence="5">
    <location>
        <begin position="78"/>
        <end position="99"/>
    </location>
</feature>
<proteinExistence type="predicted"/>